<reference evidence="6" key="2">
    <citation type="submission" date="2025-09" db="UniProtKB">
        <authorList>
            <consortium name="Ensembl"/>
        </authorList>
    </citation>
    <scope>IDENTIFICATION</scope>
</reference>
<organism evidence="6 7">
    <name type="scientific">Leptobrachium leishanense</name>
    <name type="common">Leishan spiny toad</name>
    <dbReference type="NCBI Taxonomy" id="445787"/>
    <lineage>
        <taxon>Eukaryota</taxon>
        <taxon>Metazoa</taxon>
        <taxon>Chordata</taxon>
        <taxon>Craniata</taxon>
        <taxon>Vertebrata</taxon>
        <taxon>Euteleostomi</taxon>
        <taxon>Amphibia</taxon>
        <taxon>Batrachia</taxon>
        <taxon>Anura</taxon>
        <taxon>Pelobatoidea</taxon>
        <taxon>Megophryidae</taxon>
        <taxon>Leptobrachium</taxon>
    </lineage>
</organism>
<dbReference type="AlphaFoldDB" id="A0A8C5LVU3"/>
<evidence type="ECO:0000256" key="3">
    <source>
        <dbReference type="ARBA" id="ARBA00022514"/>
    </source>
</evidence>
<evidence type="ECO:0000256" key="5">
    <source>
        <dbReference type="ARBA" id="ARBA00024822"/>
    </source>
</evidence>
<reference evidence="6" key="1">
    <citation type="submission" date="2025-08" db="UniProtKB">
        <authorList>
            <consortium name="Ensembl"/>
        </authorList>
    </citation>
    <scope>IDENTIFICATION</scope>
</reference>
<dbReference type="GO" id="GO:0045595">
    <property type="term" value="P:regulation of cell differentiation"/>
    <property type="evidence" value="ECO:0007669"/>
    <property type="project" value="TreeGrafter"/>
</dbReference>
<comment type="function">
    <text evidence="5">LIF has the capacity to induce terminal differentiation in leukemic cells. Its activities include the induction of hematopoietic differentiation in normal and myeloid leukemia cells, the induction of neuronal cell differentiation, and the stimulation of acute-phase protein synthesis in hepatocytes.</text>
</comment>
<dbReference type="Proteomes" id="UP000694569">
    <property type="component" value="Unplaced"/>
</dbReference>
<dbReference type="GO" id="GO:0005615">
    <property type="term" value="C:extracellular space"/>
    <property type="evidence" value="ECO:0007669"/>
    <property type="project" value="UniProtKB-KW"/>
</dbReference>
<dbReference type="InterPro" id="IPR009079">
    <property type="entry name" value="4_helix_cytokine-like_core"/>
</dbReference>
<dbReference type="Pfam" id="PF01291">
    <property type="entry name" value="LIF_OSM"/>
    <property type="match status" value="1"/>
</dbReference>
<evidence type="ECO:0000256" key="4">
    <source>
        <dbReference type="ARBA" id="ARBA00022525"/>
    </source>
</evidence>
<evidence type="ECO:0000256" key="2">
    <source>
        <dbReference type="ARBA" id="ARBA00016836"/>
    </source>
</evidence>
<dbReference type="Ensembl" id="ENSLLET00000006088.1">
    <property type="protein sequence ID" value="ENSLLEP00000005841.1"/>
    <property type="gene ID" value="ENSLLEG00000003695.1"/>
</dbReference>
<dbReference type="GO" id="GO:0005146">
    <property type="term" value="F:leukemia inhibitory factor receptor binding"/>
    <property type="evidence" value="ECO:0007669"/>
    <property type="project" value="InterPro"/>
</dbReference>
<dbReference type="GO" id="GO:0006955">
    <property type="term" value="P:immune response"/>
    <property type="evidence" value="ECO:0007669"/>
    <property type="project" value="InterPro"/>
</dbReference>
<keyword evidence="4" id="KW-0964">Secreted</keyword>
<keyword evidence="7" id="KW-1185">Reference proteome</keyword>
<dbReference type="Gene3D" id="1.20.1250.10">
    <property type="match status" value="1"/>
</dbReference>
<dbReference type="SUPFAM" id="SSF47266">
    <property type="entry name" value="4-helical cytokines"/>
    <property type="match status" value="1"/>
</dbReference>
<evidence type="ECO:0000313" key="6">
    <source>
        <dbReference type="Ensembl" id="ENSLLEP00000005841.1"/>
    </source>
</evidence>
<dbReference type="GO" id="GO:0048861">
    <property type="term" value="P:leukemia inhibitory factor signaling pathway"/>
    <property type="evidence" value="ECO:0007669"/>
    <property type="project" value="TreeGrafter"/>
</dbReference>
<dbReference type="OrthoDB" id="9902088at2759"/>
<proteinExistence type="predicted"/>
<protein>
    <recommendedName>
        <fullName evidence="2">Leukemia inhibitory factor</fullName>
    </recommendedName>
</protein>
<dbReference type="GO" id="GO:0008284">
    <property type="term" value="P:positive regulation of cell population proliferation"/>
    <property type="evidence" value="ECO:0007669"/>
    <property type="project" value="TreeGrafter"/>
</dbReference>
<dbReference type="PANTHER" id="PTHR10633">
    <property type="entry name" value="LEUKEMIA INHIBITORY FACTOR"/>
    <property type="match status" value="1"/>
</dbReference>
<sequence length="163" mass="18963">MKIELKKSRKTHDIRNCIIWLYGSFSPLLLGKKGYHCNPDGLALNLSIQDLGKEETMVELHRISIFLRDALHNITLFQNSFFSKNTEWIATLNNVVMEFKVLISNLNCYLCRTNGWSQVATGSYHVNLETKTLFRKKVIGCRLIMKYKNFISQLLKRFKPASF</sequence>
<evidence type="ECO:0000313" key="7">
    <source>
        <dbReference type="Proteomes" id="UP000694569"/>
    </source>
</evidence>
<name>A0A8C5LVU3_9ANUR</name>
<accession>A0A8C5LVU3</accession>
<dbReference type="InterPro" id="IPR001581">
    <property type="entry name" value="Leukemia_IF/oncostatin"/>
</dbReference>
<keyword evidence="3" id="KW-0202">Cytokine</keyword>
<dbReference type="GO" id="GO:0008083">
    <property type="term" value="F:growth factor activity"/>
    <property type="evidence" value="ECO:0007669"/>
    <property type="project" value="TreeGrafter"/>
</dbReference>
<comment type="subcellular location">
    <subcellularLocation>
        <location evidence="1">Secreted</location>
    </subcellularLocation>
</comment>
<dbReference type="InterPro" id="IPR003624">
    <property type="entry name" value="Leukemia_IF"/>
</dbReference>
<evidence type="ECO:0000256" key="1">
    <source>
        <dbReference type="ARBA" id="ARBA00004613"/>
    </source>
</evidence>
<dbReference type="GO" id="GO:0005125">
    <property type="term" value="F:cytokine activity"/>
    <property type="evidence" value="ECO:0007669"/>
    <property type="project" value="UniProtKB-KW"/>
</dbReference>
<dbReference type="PANTHER" id="PTHR10633:SF0">
    <property type="entry name" value="LEUKEMIA INHIBITORY FACTOR"/>
    <property type="match status" value="1"/>
</dbReference>